<dbReference type="EMBL" id="KZ819321">
    <property type="protein sequence ID" value="PWN23542.1"/>
    <property type="molecule type" value="Genomic_DNA"/>
</dbReference>
<dbReference type="RefSeq" id="XP_025350702.1">
    <property type="nucleotide sequence ID" value="XM_025491060.1"/>
</dbReference>
<reference evidence="2 3" key="1">
    <citation type="journal article" date="2018" name="Mol. Biol. Evol.">
        <title>Broad Genomic Sampling Reveals a Smut Pathogenic Ancestry of the Fungal Clade Ustilaginomycotina.</title>
        <authorList>
            <person name="Kijpornyongpan T."/>
            <person name="Mondo S.J."/>
            <person name="Barry K."/>
            <person name="Sandor L."/>
            <person name="Lee J."/>
            <person name="Lipzen A."/>
            <person name="Pangilinan J."/>
            <person name="LaButti K."/>
            <person name="Hainaut M."/>
            <person name="Henrissat B."/>
            <person name="Grigoriev I.V."/>
            <person name="Spatafora J.W."/>
            <person name="Aime M.C."/>
        </authorList>
    </citation>
    <scope>NUCLEOTIDE SEQUENCE [LARGE SCALE GENOMIC DNA]</scope>
    <source>
        <strain evidence="2 3">MCA 4718</strain>
    </source>
</reference>
<protein>
    <submittedName>
        <fullName evidence="2">Uncharacterized protein</fullName>
    </submittedName>
</protein>
<sequence>MVSKVMPDNFRPFAFWAKDDCKAAPIFVSEKTSLSAANCKHPSDTAAPGLGDQYLPLNTVHIGKTLVTLSAAIGLDGTVGAAVLRRTWSLNTQTRGNLPAHGVAANMEHARASQALHQEIYVLTQRPEDTTGFARPELASSSALAQMSITRAGAVEQLPRGLPEENVDELSHALNAYLLALSGESDALTVEDAADGQDESEAVDEGVEDGGDVPVPGDLEEGLLLFEAHGDSDSEHGDEDGGSGNGNGNDARPQQDRDVPGRSLLDEAADHLVALFPRTTGLPARKLVQTLRCAQRILDKSHATGDITHPWDTICEGKLSQLLRWLENYPSVCDSCCGKRHTTSANNGQWALAASKCLVEKHGLSQCFLCPARIPVANAISHVHLCLERRCRTIGPASLAFEDFCCVRHRDLTNFYLCQFVTRLTERLRFKIQMPSDI</sequence>
<organism evidence="2 3">
    <name type="scientific">Pseudomicrostroma glucosiphilum</name>
    <dbReference type="NCBI Taxonomy" id="1684307"/>
    <lineage>
        <taxon>Eukaryota</taxon>
        <taxon>Fungi</taxon>
        <taxon>Dikarya</taxon>
        <taxon>Basidiomycota</taxon>
        <taxon>Ustilaginomycotina</taxon>
        <taxon>Exobasidiomycetes</taxon>
        <taxon>Microstromatales</taxon>
        <taxon>Microstromatales incertae sedis</taxon>
        <taxon>Pseudomicrostroma</taxon>
    </lineage>
</organism>
<proteinExistence type="predicted"/>
<gene>
    <name evidence="2" type="ORF">BCV69DRAFT_275060</name>
</gene>
<name>A0A316UEC1_9BASI</name>
<feature type="region of interest" description="Disordered" evidence="1">
    <location>
        <begin position="230"/>
        <end position="260"/>
    </location>
</feature>
<keyword evidence="3" id="KW-1185">Reference proteome</keyword>
<evidence type="ECO:0000313" key="3">
    <source>
        <dbReference type="Proteomes" id="UP000245942"/>
    </source>
</evidence>
<dbReference type="Proteomes" id="UP000245942">
    <property type="component" value="Unassembled WGS sequence"/>
</dbReference>
<evidence type="ECO:0000313" key="2">
    <source>
        <dbReference type="EMBL" id="PWN23542.1"/>
    </source>
</evidence>
<dbReference type="GeneID" id="37012794"/>
<dbReference type="AlphaFoldDB" id="A0A316UEC1"/>
<accession>A0A316UEC1</accession>
<evidence type="ECO:0000256" key="1">
    <source>
        <dbReference type="SAM" id="MobiDB-lite"/>
    </source>
</evidence>
<feature type="compositionally biased region" description="Acidic residues" evidence="1">
    <location>
        <begin position="192"/>
        <end position="211"/>
    </location>
</feature>
<feature type="region of interest" description="Disordered" evidence="1">
    <location>
        <begin position="191"/>
        <end position="218"/>
    </location>
</feature>